<keyword evidence="2" id="KW-0378">Hydrolase</keyword>
<evidence type="ECO:0000259" key="4">
    <source>
        <dbReference type="Pfam" id="PF08386"/>
    </source>
</evidence>
<dbReference type="InterPro" id="IPR029058">
    <property type="entry name" value="AB_hydrolase_fold"/>
</dbReference>
<feature type="domain" description="Peptidase S33 tripeptidyl aminopeptidase-like C-terminal" evidence="4">
    <location>
        <begin position="474"/>
        <end position="585"/>
    </location>
</feature>
<accession>A0AAJ0GPF6</accession>
<dbReference type="PANTHER" id="PTHR43248">
    <property type="entry name" value="2-SUCCINYL-6-HYDROXY-2,4-CYCLOHEXADIENE-1-CARBOXYLATE SYNTHASE"/>
    <property type="match status" value="1"/>
</dbReference>
<organism evidence="5 6">
    <name type="scientific">Chaetomium strumarium</name>
    <dbReference type="NCBI Taxonomy" id="1170767"/>
    <lineage>
        <taxon>Eukaryota</taxon>
        <taxon>Fungi</taxon>
        <taxon>Dikarya</taxon>
        <taxon>Ascomycota</taxon>
        <taxon>Pezizomycotina</taxon>
        <taxon>Sordariomycetes</taxon>
        <taxon>Sordariomycetidae</taxon>
        <taxon>Sordariales</taxon>
        <taxon>Chaetomiaceae</taxon>
        <taxon>Chaetomium</taxon>
    </lineage>
</organism>
<reference evidence="5" key="1">
    <citation type="journal article" date="2023" name="Mol. Phylogenet. Evol.">
        <title>Genome-scale phylogeny and comparative genomics of the fungal order Sordariales.</title>
        <authorList>
            <person name="Hensen N."/>
            <person name="Bonometti L."/>
            <person name="Westerberg I."/>
            <person name="Brannstrom I.O."/>
            <person name="Guillou S."/>
            <person name="Cros-Aarteil S."/>
            <person name="Calhoun S."/>
            <person name="Haridas S."/>
            <person name="Kuo A."/>
            <person name="Mondo S."/>
            <person name="Pangilinan J."/>
            <person name="Riley R."/>
            <person name="LaButti K."/>
            <person name="Andreopoulos B."/>
            <person name="Lipzen A."/>
            <person name="Chen C."/>
            <person name="Yan M."/>
            <person name="Daum C."/>
            <person name="Ng V."/>
            <person name="Clum A."/>
            <person name="Steindorff A."/>
            <person name="Ohm R.A."/>
            <person name="Martin F."/>
            <person name="Silar P."/>
            <person name="Natvig D.O."/>
            <person name="Lalanne C."/>
            <person name="Gautier V."/>
            <person name="Ament-Velasquez S.L."/>
            <person name="Kruys A."/>
            <person name="Hutchinson M.I."/>
            <person name="Powell A.J."/>
            <person name="Barry K."/>
            <person name="Miller A.N."/>
            <person name="Grigoriev I.V."/>
            <person name="Debuchy R."/>
            <person name="Gladieux P."/>
            <person name="Hiltunen Thoren M."/>
            <person name="Johannesson H."/>
        </authorList>
    </citation>
    <scope>NUCLEOTIDE SEQUENCE</scope>
    <source>
        <strain evidence="5">CBS 333.67</strain>
    </source>
</reference>
<dbReference type="Pfam" id="PF08386">
    <property type="entry name" value="Abhydrolase_4"/>
    <property type="match status" value="1"/>
</dbReference>
<protein>
    <submittedName>
        <fullName evidence="5">TAP-like protein-domain-containing protein</fullName>
    </submittedName>
</protein>
<dbReference type="GeneID" id="87888655"/>
<evidence type="ECO:0000256" key="1">
    <source>
        <dbReference type="ARBA" id="ARBA00010088"/>
    </source>
</evidence>
<dbReference type="Proteomes" id="UP001273166">
    <property type="component" value="Unassembled WGS sequence"/>
</dbReference>
<evidence type="ECO:0000256" key="3">
    <source>
        <dbReference type="SAM" id="SignalP"/>
    </source>
</evidence>
<comment type="caution">
    <text evidence="5">The sequence shown here is derived from an EMBL/GenBank/DDBJ whole genome shotgun (WGS) entry which is preliminary data.</text>
</comment>
<proteinExistence type="inferred from homology"/>
<dbReference type="GO" id="GO:0016787">
    <property type="term" value="F:hydrolase activity"/>
    <property type="evidence" value="ECO:0007669"/>
    <property type="project" value="UniProtKB-KW"/>
</dbReference>
<comment type="similarity">
    <text evidence="1">Belongs to the peptidase S33 family.</text>
</comment>
<gene>
    <name evidence="5" type="ORF">B0T15DRAFT_541026</name>
</gene>
<dbReference type="EMBL" id="JAUDZG010000006">
    <property type="protein sequence ID" value="KAK3303712.1"/>
    <property type="molecule type" value="Genomic_DNA"/>
</dbReference>
<evidence type="ECO:0000313" key="5">
    <source>
        <dbReference type="EMBL" id="KAK3303712.1"/>
    </source>
</evidence>
<dbReference type="RefSeq" id="XP_062719492.1">
    <property type="nucleotide sequence ID" value="XM_062869826.1"/>
</dbReference>
<dbReference type="SUPFAM" id="SSF53474">
    <property type="entry name" value="alpha/beta-Hydrolases"/>
    <property type="match status" value="1"/>
</dbReference>
<keyword evidence="6" id="KW-1185">Reference proteome</keyword>
<feature type="chain" id="PRO_5042502301" evidence="3">
    <location>
        <begin position="24"/>
        <end position="604"/>
    </location>
</feature>
<dbReference type="AlphaFoldDB" id="A0AAJ0GPF6"/>
<dbReference type="PANTHER" id="PTHR43248:SF25">
    <property type="entry name" value="AB HYDROLASE-1 DOMAIN-CONTAINING PROTEIN-RELATED"/>
    <property type="match status" value="1"/>
</dbReference>
<feature type="signal peptide" evidence="3">
    <location>
        <begin position="1"/>
        <end position="23"/>
    </location>
</feature>
<dbReference type="InterPro" id="IPR013595">
    <property type="entry name" value="Pept_S33_TAP-like_C"/>
</dbReference>
<name>A0AAJ0GPF6_9PEZI</name>
<dbReference type="Gene3D" id="3.40.50.1820">
    <property type="entry name" value="alpha/beta hydrolase"/>
    <property type="match status" value="1"/>
</dbReference>
<sequence length="604" mass="64459">MRSSSPSWTLWSMTLLLSASSSAFHPLQTRQVGDTSFNWTAITPTPDLQYHSCYGGAFKCARLQLPLDYSKAGPPGKPYLNSTQQQQHAAIAIVTLPATVPPTDPSYAGPVLINPGGPSGSGTNMALAAGPMIQQLLDVPGKRHYDIVGFDPRGVSLSTPSASCYATEFDRSANALQQRGLPSVLTDQGLWVHFEASRALSRLCKETTGENGVFRHMSTASVARDMLEIVEGLHKLRKGAMTNGNETSKRCGEDGEVPRLQYLGLSYGTYLGNTFASMFPDRVGRMAIDGVVDADDYTAGTWQKNMIDSEAELDIFYNLCFDAGDACPLRNSQDTSAADIRTRVITLIQRLRESPVAAVHNGRVHIVSSLIVAETIRQAMYTPITSFAPLAQTLADSLSGNFTRILSNPGVVGATARPNVCTEPERTSPPQKYTFSNEVTSGVVCGDSQASAGTRDFAWAQATVPALLNQSATVGEGWARIPLACVDWPFTPAYAFRGPFGSPAPPRSNGTSSGRAPLLILSSRTDPATPLVNAFALSRLHGGSSVVVQENAGHTALFSSVSTCMYGILREYFASGTVPANGTVCEADCAPAIPYKECPGLPQM</sequence>
<reference evidence="5" key="2">
    <citation type="submission" date="2023-06" db="EMBL/GenBank/DDBJ databases">
        <authorList>
            <consortium name="Lawrence Berkeley National Laboratory"/>
            <person name="Mondo S.J."/>
            <person name="Hensen N."/>
            <person name="Bonometti L."/>
            <person name="Westerberg I."/>
            <person name="Brannstrom I.O."/>
            <person name="Guillou S."/>
            <person name="Cros-Aarteil S."/>
            <person name="Calhoun S."/>
            <person name="Haridas S."/>
            <person name="Kuo A."/>
            <person name="Pangilinan J."/>
            <person name="Riley R."/>
            <person name="Labutti K."/>
            <person name="Andreopoulos B."/>
            <person name="Lipzen A."/>
            <person name="Chen C."/>
            <person name="Yanf M."/>
            <person name="Daum C."/>
            <person name="Ng V."/>
            <person name="Clum A."/>
            <person name="Steindorff A."/>
            <person name="Ohm R."/>
            <person name="Martin F."/>
            <person name="Silar P."/>
            <person name="Natvig D."/>
            <person name="Lalanne C."/>
            <person name="Gautier V."/>
            <person name="Ament-Velasquez S.L."/>
            <person name="Kruys A."/>
            <person name="Hutchinson M.I."/>
            <person name="Powell A.J."/>
            <person name="Barry K."/>
            <person name="Miller A.N."/>
            <person name="Grigoriev I.V."/>
            <person name="Debuchy R."/>
            <person name="Gladieux P."/>
            <person name="Thoren M.H."/>
            <person name="Johannesson H."/>
        </authorList>
    </citation>
    <scope>NUCLEOTIDE SEQUENCE</scope>
    <source>
        <strain evidence="5">CBS 333.67</strain>
    </source>
</reference>
<evidence type="ECO:0000313" key="6">
    <source>
        <dbReference type="Proteomes" id="UP001273166"/>
    </source>
</evidence>
<keyword evidence="3" id="KW-0732">Signal</keyword>
<dbReference type="InterPro" id="IPR051601">
    <property type="entry name" value="Serine_prot/Carboxylest_S33"/>
</dbReference>
<evidence type="ECO:0000256" key="2">
    <source>
        <dbReference type="ARBA" id="ARBA00022801"/>
    </source>
</evidence>